<comment type="caution">
    <text evidence="1">The sequence shown here is derived from an EMBL/GenBank/DDBJ whole genome shotgun (WGS) entry which is preliminary data.</text>
</comment>
<gene>
    <name evidence="1" type="ORF">PR048_005600</name>
</gene>
<dbReference type="Proteomes" id="UP001159363">
    <property type="component" value="Chromosome 2"/>
</dbReference>
<accession>A0ABQ9I9P9</accession>
<evidence type="ECO:0000313" key="1">
    <source>
        <dbReference type="EMBL" id="KAJ8893019.1"/>
    </source>
</evidence>
<organism evidence="1 2">
    <name type="scientific">Dryococelus australis</name>
    <dbReference type="NCBI Taxonomy" id="614101"/>
    <lineage>
        <taxon>Eukaryota</taxon>
        <taxon>Metazoa</taxon>
        <taxon>Ecdysozoa</taxon>
        <taxon>Arthropoda</taxon>
        <taxon>Hexapoda</taxon>
        <taxon>Insecta</taxon>
        <taxon>Pterygota</taxon>
        <taxon>Neoptera</taxon>
        <taxon>Polyneoptera</taxon>
        <taxon>Phasmatodea</taxon>
        <taxon>Verophasmatodea</taxon>
        <taxon>Anareolatae</taxon>
        <taxon>Phasmatidae</taxon>
        <taxon>Eurycanthinae</taxon>
        <taxon>Dryococelus</taxon>
    </lineage>
</organism>
<keyword evidence="2" id="KW-1185">Reference proteome</keyword>
<proteinExistence type="predicted"/>
<sequence>MAAIGRVGEFCPHEEEVASYVIHLKHYFKANQIKDENKVSVLFNVIGPNCSDLVSPEVKVLVEHYTLQKIVMAECYVFYSRVQEFTEKIAECVVATKHLETLCKFATFLSEMLHFRCI</sequence>
<evidence type="ECO:0000313" key="2">
    <source>
        <dbReference type="Proteomes" id="UP001159363"/>
    </source>
</evidence>
<name>A0ABQ9I9P9_9NEOP</name>
<dbReference type="EMBL" id="JARBHB010000002">
    <property type="protein sequence ID" value="KAJ8893019.1"/>
    <property type="molecule type" value="Genomic_DNA"/>
</dbReference>
<reference evidence="1 2" key="1">
    <citation type="submission" date="2023-02" db="EMBL/GenBank/DDBJ databases">
        <title>LHISI_Scaffold_Assembly.</title>
        <authorList>
            <person name="Stuart O.P."/>
            <person name="Cleave R."/>
            <person name="Magrath M.J.L."/>
            <person name="Mikheyev A.S."/>
        </authorList>
    </citation>
    <scope>NUCLEOTIDE SEQUENCE [LARGE SCALE GENOMIC DNA]</scope>
    <source>
        <strain evidence="1">Daus_M_001</strain>
        <tissue evidence="1">Leg muscle</tissue>
    </source>
</reference>
<protein>
    <submittedName>
        <fullName evidence="1">Uncharacterized protein</fullName>
    </submittedName>
</protein>